<dbReference type="GO" id="GO:0046872">
    <property type="term" value="F:metal ion binding"/>
    <property type="evidence" value="ECO:0007669"/>
    <property type="project" value="UniProtKB-KW"/>
</dbReference>
<feature type="domain" description="HpcH/HpaI aldolase/citrate lyase" evidence="3">
    <location>
        <begin position="58"/>
        <end position="276"/>
    </location>
</feature>
<dbReference type="Pfam" id="PF03328">
    <property type="entry name" value="HpcH_HpaI"/>
    <property type="match status" value="1"/>
</dbReference>
<evidence type="ECO:0000256" key="1">
    <source>
        <dbReference type="ARBA" id="ARBA00022723"/>
    </source>
</evidence>
<dbReference type="KEGG" id="pfy:PFICI_11184"/>
<dbReference type="Proteomes" id="UP000030651">
    <property type="component" value="Unassembled WGS sequence"/>
</dbReference>
<keyword evidence="1" id="KW-0479">Metal-binding</keyword>
<accession>W3WTX8</accession>
<dbReference type="InterPro" id="IPR050251">
    <property type="entry name" value="HpcH-HpaI_aldolase"/>
</dbReference>
<dbReference type="InParanoid" id="W3WTX8"/>
<dbReference type="InterPro" id="IPR040442">
    <property type="entry name" value="Pyrv_kinase-like_dom_sf"/>
</dbReference>
<proteinExistence type="predicted"/>
<dbReference type="OrthoDB" id="2326446at2759"/>
<organism evidence="4 5">
    <name type="scientific">Pestalotiopsis fici (strain W106-1 / CGMCC3.15140)</name>
    <dbReference type="NCBI Taxonomy" id="1229662"/>
    <lineage>
        <taxon>Eukaryota</taxon>
        <taxon>Fungi</taxon>
        <taxon>Dikarya</taxon>
        <taxon>Ascomycota</taxon>
        <taxon>Pezizomycotina</taxon>
        <taxon>Sordariomycetes</taxon>
        <taxon>Xylariomycetidae</taxon>
        <taxon>Amphisphaeriales</taxon>
        <taxon>Sporocadaceae</taxon>
        <taxon>Pestalotiopsis</taxon>
    </lineage>
</organism>
<dbReference type="SUPFAM" id="SSF51621">
    <property type="entry name" value="Phosphoenolpyruvate/pyruvate domain"/>
    <property type="match status" value="1"/>
</dbReference>
<dbReference type="PANTHER" id="PTHR30502">
    <property type="entry name" value="2-KETO-3-DEOXY-L-RHAMNONATE ALDOLASE"/>
    <property type="match status" value="1"/>
</dbReference>
<evidence type="ECO:0000313" key="4">
    <source>
        <dbReference type="EMBL" id="ETS77310.1"/>
    </source>
</evidence>
<dbReference type="RefSeq" id="XP_007837956.1">
    <property type="nucleotide sequence ID" value="XM_007839765.1"/>
</dbReference>
<dbReference type="GO" id="GO:0005737">
    <property type="term" value="C:cytoplasm"/>
    <property type="evidence" value="ECO:0007669"/>
    <property type="project" value="TreeGrafter"/>
</dbReference>
<keyword evidence="5" id="KW-1185">Reference proteome</keyword>
<dbReference type="InterPro" id="IPR005000">
    <property type="entry name" value="Aldolase/citrate-lyase_domain"/>
</dbReference>
<dbReference type="InterPro" id="IPR015813">
    <property type="entry name" value="Pyrv/PenolPyrv_kinase-like_dom"/>
</dbReference>
<evidence type="ECO:0000313" key="5">
    <source>
        <dbReference type="Proteomes" id="UP000030651"/>
    </source>
</evidence>
<dbReference type="OMA" id="HGMFDRL"/>
<name>W3WTX8_PESFW</name>
<protein>
    <recommendedName>
        <fullName evidence="3">HpcH/HpaI aldolase/citrate lyase domain-containing protein</fullName>
    </recommendedName>
</protein>
<evidence type="ECO:0000256" key="2">
    <source>
        <dbReference type="ARBA" id="ARBA00023239"/>
    </source>
</evidence>
<dbReference type="HOGENOM" id="CLU_059964_2_1_1"/>
<dbReference type="Gene3D" id="3.20.20.60">
    <property type="entry name" value="Phosphoenolpyruvate-binding domains"/>
    <property type="match status" value="1"/>
</dbReference>
<dbReference type="AlphaFoldDB" id="W3WTX8"/>
<keyword evidence="2" id="KW-0456">Lyase</keyword>
<reference evidence="5" key="1">
    <citation type="journal article" date="2015" name="BMC Genomics">
        <title>Genomic and transcriptomic analysis of the endophytic fungus Pestalotiopsis fici reveals its lifestyle and high potential for synthesis of natural products.</title>
        <authorList>
            <person name="Wang X."/>
            <person name="Zhang X."/>
            <person name="Liu L."/>
            <person name="Xiang M."/>
            <person name="Wang W."/>
            <person name="Sun X."/>
            <person name="Che Y."/>
            <person name="Guo L."/>
            <person name="Liu G."/>
            <person name="Guo L."/>
            <person name="Wang C."/>
            <person name="Yin W.B."/>
            <person name="Stadler M."/>
            <person name="Zhang X."/>
            <person name="Liu X."/>
        </authorList>
    </citation>
    <scope>NUCLEOTIDE SEQUENCE [LARGE SCALE GENOMIC DNA]</scope>
    <source>
        <strain evidence="5">W106-1 / CGMCC3.15140</strain>
    </source>
</reference>
<sequence>MADKPYLEQPELHAKAPFRAALLTYPGNLREALRQAQEDPTKTLLGVAHGIPSVFVTKVMASTKPDFIWIDVEHGMFDRLTLHDAIHAAQHHSEGKTMVVVRVPKHDEVSLSTALDAGAAGIVIPHVESADEVRHFIKECYYPPIGQRSFSPWTFTPGISDASLYSGDPFNMQSSNRHIVLIPQIESVKGVENVEEIAACEGISGLMFGPGDFMADAGIPLKLGGPPHPGLMEAMGKFGAAAAKNNLPLFGGAQTPDMVPMMIKSGYRALAVTFDVWGIANMVKDGMTKARALAQSVNDPPSEEKEVTLMRKNSSILEFQTRYAVMVFEALFVFHKQT</sequence>
<dbReference type="eggNOG" id="ENOG502SJMS">
    <property type="taxonomic scope" value="Eukaryota"/>
</dbReference>
<dbReference type="EMBL" id="KI912116">
    <property type="protein sequence ID" value="ETS77310.1"/>
    <property type="molecule type" value="Genomic_DNA"/>
</dbReference>
<dbReference type="PANTHER" id="PTHR30502:SF8">
    <property type="entry name" value="SYNTHASE, PUTATIVE-RELATED"/>
    <property type="match status" value="1"/>
</dbReference>
<gene>
    <name evidence="4" type="ORF">PFICI_11184</name>
</gene>
<evidence type="ECO:0000259" key="3">
    <source>
        <dbReference type="Pfam" id="PF03328"/>
    </source>
</evidence>
<dbReference type="GeneID" id="19276197"/>
<dbReference type="GO" id="GO:0016832">
    <property type="term" value="F:aldehyde-lyase activity"/>
    <property type="evidence" value="ECO:0007669"/>
    <property type="project" value="TreeGrafter"/>
</dbReference>